<feature type="chain" id="PRO_5007272268" evidence="2">
    <location>
        <begin position="34"/>
        <end position="311"/>
    </location>
</feature>
<evidence type="ECO:0000313" key="5">
    <source>
        <dbReference type="EMBL" id="AMJ96814.1"/>
    </source>
</evidence>
<dbReference type="InterPro" id="IPR058649">
    <property type="entry name" value="CzcB_C"/>
</dbReference>
<keyword evidence="2" id="KW-0732">Signal</keyword>
<feature type="domain" description="CzcB-like barrel-sandwich hybrid" evidence="3">
    <location>
        <begin position="87"/>
        <end position="147"/>
    </location>
</feature>
<keyword evidence="1" id="KW-0813">Transport</keyword>
<evidence type="ECO:0000256" key="1">
    <source>
        <dbReference type="ARBA" id="ARBA00022448"/>
    </source>
</evidence>
<dbReference type="Gene3D" id="2.40.420.20">
    <property type="match status" value="1"/>
</dbReference>
<dbReference type="Pfam" id="PF25975">
    <property type="entry name" value="CzcB_C"/>
    <property type="match status" value="1"/>
</dbReference>
<dbReference type="InterPro" id="IPR051909">
    <property type="entry name" value="MFP_Cation_Efflux"/>
</dbReference>
<accession>A0A126PUU3</accession>
<feature type="signal peptide" evidence="2">
    <location>
        <begin position="1"/>
        <end position="33"/>
    </location>
</feature>
<organism evidence="5 6">
    <name type="scientific">Alteromonas macleodii</name>
    <name type="common">Pseudoalteromonas macleodii</name>
    <dbReference type="NCBI Taxonomy" id="28108"/>
    <lineage>
        <taxon>Bacteria</taxon>
        <taxon>Pseudomonadati</taxon>
        <taxon>Pseudomonadota</taxon>
        <taxon>Gammaproteobacteria</taxon>
        <taxon>Alteromonadales</taxon>
        <taxon>Alteromonadaceae</taxon>
        <taxon>Alteromonas/Salinimonas group</taxon>
        <taxon>Alteromonas</taxon>
    </lineage>
</organism>
<dbReference type="RefSeq" id="WP_061093929.1">
    <property type="nucleotide sequence ID" value="NZ_CP014323.1"/>
</dbReference>
<dbReference type="Gene3D" id="2.40.50.100">
    <property type="match status" value="1"/>
</dbReference>
<evidence type="ECO:0000259" key="4">
    <source>
        <dbReference type="Pfam" id="PF25975"/>
    </source>
</evidence>
<dbReference type="PANTHER" id="PTHR30097:SF4">
    <property type="entry name" value="SLR6042 PROTEIN"/>
    <property type="match status" value="1"/>
</dbReference>
<evidence type="ECO:0000259" key="3">
    <source>
        <dbReference type="Pfam" id="PF25973"/>
    </source>
</evidence>
<gene>
    <name evidence="5" type="ORF">AVL55_00640</name>
</gene>
<dbReference type="Proteomes" id="UP000063991">
    <property type="component" value="Chromosome"/>
</dbReference>
<evidence type="ECO:0000313" key="6">
    <source>
        <dbReference type="Proteomes" id="UP000063991"/>
    </source>
</evidence>
<reference evidence="5 6" key="1">
    <citation type="submission" date="2015-12" db="EMBL/GenBank/DDBJ databases">
        <authorList>
            <person name="Shamseldin A."/>
            <person name="Moawad H."/>
            <person name="Abd El-Rahim W.M."/>
            <person name="Sadowsky M.J."/>
        </authorList>
    </citation>
    <scope>NUCLEOTIDE SEQUENCE [LARGE SCALE GENOMIC DNA]</scope>
    <source>
        <strain evidence="5 6">D7</strain>
    </source>
</reference>
<dbReference type="CDD" id="cd06850">
    <property type="entry name" value="biotinyl_domain"/>
    <property type="match status" value="1"/>
</dbReference>
<dbReference type="AlphaFoldDB" id="A0A126PUU3"/>
<protein>
    <submittedName>
        <fullName evidence="5">Acetyl-CoA carboxylase biotin carboxyl carrier protein subunit</fullName>
    </submittedName>
</protein>
<dbReference type="Pfam" id="PF25973">
    <property type="entry name" value="BSH_CzcB"/>
    <property type="match status" value="1"/>
</dbReference>
<dbReference type="SUPFAM" id="SSF51230">
    <property type="entry name" value="Single hybrid motif"/>
    <property type="match status" value="1"/>
</dbReference>
<feature type="domain" description="CzcB-like C-terminal circularly permuted SH3-like" evidence="4">
    <location>
        <begin position="240"/>
        <end position="299"/>
    </location>
</feature>
<dbReference type="InterPro" id="IPR011053">
    <property type="entry name" value="Single_hybrid_motif"/>
</dbReference>
<dbReference type="OrthoDB" id="9768185at2"/>
<dbReference type="PANTHER" id="PTHR30097">
    <property type="entry name" value="CATION EFFLUX SYSTEM PROTEIN CUSB"/>
    <property type="match status" value="1"/>
</dbReference>
<evidence type="ECO:0000256" key="2">
    <source>
        <dbReference type="SAM" id="SignalP"/>
    </source>
</evidence>
<sequence>MNTSQFTLLTSARYLLGVLAMLLTLLFATVALADDDDEEAEERPEYVVLSQERMLKHDIVTASAASGSLSLTTRTFGRIVHDPASLSHIRARFDGVVKRIMVNIGDKVEKGDTLAIIESNESLNQYSITSPMSGKIIARHANDGELTNGQVLLSVANYSRAIAQLAIFPKQRTHIAADMEVTLRLEELQQQSSISHITSSPDDKPYSIAFVNVDNGSGYWPLGAMVEGYIQIGFQEVNLALPKSSIQELDGQTIVFVKEGERFYPRQVKLGNTDNRLVEIVKGVQIGQQVVVENSYLLKADLLKMEAGDDD</sequence>
<dbReference type="EMBL" id="CP014323">
    <property type="protein sequence ID" value="AMJ96814.1"/>
    <property type="molecule type" value="Genomic_DNA"/>
</dbReference>
<name>A0A126PUU3_ALTMA</name>
<dbReference type="InterPro" id="IPR058647">
    <property type="entry name" value="BSH_CzcB-like"/>
</dbReference>
<proteinExistence type="predicted"/>